<evidence type="ECO:0000256" key="4">
    <source>
        <dbReference type="ARBA" id="ARBA00022840"/>
    </source>
</evidence>
<evidence type="ECO:0000256" key="5">
    <source>
        <dbReference type="SAM" id="MobiDB-lite"/>
    </source>
</evidence>
<dbReference type="Proteomes" id="UP000007015">
    <property type="component" value="Chromosome 4"/>
</dbReference>
<gene>
    <name evidence="9" type="ORF">OsI_17113</name>
</gene>
<evidence type="ECO:0000259" key="8">
    <source>
        <dbReference type="Pfam" id="PF20073"/>
    </source>
</evidence>
<dbReference type="GO" id="GO:0016787">
    <property type="term" value="F:hydrolase activity"/>
    <property type="evidence" value="ECO:0007669"/>
    <property type="project" value="UniProtKB-KW"/>
</dbReference>
<dbReference type="EMBL" id="CM000129">
    <property type="protein sequence ID" value="EEC77857.1"/>
    <property type="molecule type" value="Genomic_DNA"/>
</dbReference>
<feature type="domain" description="DUF6469" evidence="8">
    <location>
        <begin position="92"/>
        <end position="208"/>
    </location>
</feature>
<feature type="region of interest" description="Disordered" evidence="5">
    <location>
        <begin position="947"/>
        <end position="974"/>
    </location>
</feature>
<dbReference type="Pfam" id="PF13086">
    <property type="entry name" value="AAA_11"/>
    <property type="match status" value="2"/>
</dbReference>
<evidence type="ECO:0000259" key="6">
    <source>
        <dbReference type="Pfam" id="PF13086"/>
    </source>
</evidence>
<dbReference type="Pfam" id="PF20073">
    <property type="entry name" value="DUF6469"/>
    <property type="match status" value="2"/>
</dbReference>
<dbReference type="Gene3D" id="3.40.50.300">
    <property type="entry name" value="P-loop containing nucleotide triphosphate hydrolases"/>
    <property type="match status" value="3"/>
</dbReference>
<proteinExistence type="predicted"/>
<feature type="domain" description="DNA2/NAM7 helicase helicase" evidence="6">
    <location>
        <begin position="256"/>
        <end position="370"/>
    </location>
</feature>
<evidence type="ECO:0000259" key="7">
    <source>
        <dbReference type="Pfam" id="PF13087"/>
    </source>
</evidence>
<organism evidence="9 10">
    <name type="scientific">Oryza sativa subsp. indica</name>
    <name type="common">Rice</name>
    <dbReference type="NCBI Taxonomy" id="39946"/>
    <lineage>
        <taxon>Eukaryota</taxon>
        <taxon>Viridiplantae</taxon>
        <taxon>Streptophyta</taxon>
        <taxon>Embryophyta</taxon>
        <taxon>Tracheophyta</taxon>
        <taxon>Spermatophyta</taxon>
        <taxon>Magnoliopsida</taxon>
        <taxon>Liliopsida</taxon>
        <taxon>Poales</taxon>
        <taxon>Poaceae</taxon>
        <taxon>BOP clade</taxon>
        <taxon>Oryzoideae</taxon>
        <taxon>Oryzeae</taxon>
        <taxon>Oryzinae</taxon>
        <taxon>Oryza</taxon>
        <taxon>Oryza sativa</taxon>
    </lineage>
</organism>
<dbReference type="SUPFAM" id="SSF52540">
    <property type="entry name" value="P-loop containing nucleoside triphosphate hydrolases"/>
    <property type="match status" value="3"/>
</dbReference>
<keyword evidence="1" id="KW-0547">Nucleotide-binding</keyword>
<name>B8ATC0_ORYSI</name>
<dbReference type="STRING" id="39946.B8ATC0"/>
<dbReference type="FunFam" id="3.40.50.300:FF:000326">
    <property type="entry name" value="P-loop containing nucleoside triphosphate hydrolase"/>
    <property type="match status" value="1"/>
</dbReference>
<feature type="domain" description="DNA2/NAM7 helicase-like C-terminal" evidence="7">
    <location>
        <begin position="801"/>
        <end position="891"/>
    </location>
</feature>
<accession>B8ATC0</accession>
<evidence type="ECO:0000313" key="10">
    <source>
        <dbReference type="Proteomes" id="UP000007015"/>
    </source>
</evidence>
<dbReference type="Pfam" id="PF13087">
    <property type="entry name" value="AAA_12"/>
    <property type="match status" value="1"/>
</dbReference>
<dbReference type="HOGENOM" id="CLU_005995_1_0_1"/>
<dbReference type="GO" id="GO:0005524">
    <property type="term" value="F:ATP binding"/>
    <property type="evidence" value="ECO:0007669"/>
    <property type="project" value="UniProtKB-KW"/>
</dbReference>
<evidence type="ECO:0000256" key="3">
    <source>
        <dbReference type="ARBA" id="ARBA00022806"/>
    </source>
</evidence>
<protein>
    <submittedName>
        <fullName evidence="9">Uncharacterized protein</fullName>
    </submittedName>
</protein>
<evidence type="ECO:0000313" key="9">
    <source>
        <dbReference type="EMBL" id="EEC77857.1"/>
    </source>
</evidence>
<keyword evidence="10" id="KW-1185">Reference proteome</keyword>
<dbReference type="GO" id="GO:0004386">
    <property type="term" value="F:helicase activity"/>
    <property type="evidence" value="ECO:0007669"/>
    <property type="project" value="UniProtKB-KW"/>
</dbReference>
<dbReference type="CDD" id="cd18808">
    <property type="entry name" value="SF1_C_Upf1"/>
    <property type="match status" value="1"/>
</dbReference>
<evidence type="ECO:0000256" key="1">
    <source>
        <dbReference type="ARBA" id="ARBA00022741"/>
    </source>
</evidence>
<feature type="domain" description="DUF6469" evidence="8">
    <location>
        <begin position="484"/>
        <end position="600"/>
    </location>
</feature>
<dbReference type="InterPro" id="IPR047187">
    <property type="entry name" value="SF1_C_Upf1"/>
</dbReference>
<dbReference type="AlphaFoldDB" id="B8ATC0"/>
<dbReference type="PANTHER" id="PTHR10887:SF515">
    <property type="entry name" value="P-LOOP CONTAINING NUCLEOSIDE TRIPHOSPHATE HYDROLASES SUPERFAMILY PROTEIN"/>
    <property type="match status" value="1"/>
</dbReference>
<keyword evidence="2" id="KW-0378">Hydrolase</keyword>
<dbReference type="PANTHER" id="PTHR10887">
    <property type="entry name" value="DNA2/NAM7 HELICASE FAMILY"/>
    <property type="match status" value="1"/>
</dbReference>
<dbReference type="GO" id="GO:0005694">
    <property type="term" value="C:chromosome"/>
    <property type="evidence" value="ECO:0007669"/>
    <property type="project" value="UniProtKB-ARBA"/>
</dbReference>
<dbReference type="InterPro" id="IPR041679">
    <property type="entry name" value="DNA2/NAM7-like_C"/>
</dbReference>
<sequence length="1127" mass="127647">MIRRGGKARGKVAEEEWPSLVDLVLGWKLEDVMNENLFKDKMKRIPSTFSDLKSYLESYTSPLLEEMRMEMSSSLEAISTMPSTKISWIEQKKNNKVYDIVFDADSQNSKACNRPESYVPSVGDIIILSDVKPEHISDITRNGRPYIVAFVTEGGDEDDDSPPVKYVIISSGKIDSEDGKCQDRKEIKLFAAYLLNIVTYIRIWRCLDYNTAVRRNQSLIQEMVHYPLVADIVQKQKKDHSIDSMEIWSKLSTMDLNNSQNDAILNCISSMHSNNSSSSFSLIWGPPGTGKTKTISVLLWLMREMDHGTLTCAPTNLAVKQVASRFLKVIKESSDRACLGDVLLCGNKQRMCVDGNLKEIYLHDRVRTLLGCFVPMTGWRHRLSSLSDLFENGYSQYQKYLEDQKEGDSLTFYSYTRKRFNATYPELRRCFKEMKRIPSTFSDLKSYLESYTSPLLEEMRMEMSSSLEAISTMPSTKISWIEQKKNNKVYDIVFDADSQNSKACNRPESYVPSVGDIIILSDVKPEHISDITRNGRPYIVAFVTEGGDEDDDSPPVKYVIISSGKIDSEDGKCQDRKEIKLFAAYLLNIVTYIRIWRCLDYNTAVRRNQSLIQEMVHYPLVADIVQKQKKDHSIDSMEIWSKLSTMDLNNSQNDAILNCISSMHSNNSSSSFSLIWGPPGTGKTKTISVLLWLMREMDHGTLTCAPTNLAVKQVASRFLKVIKESSDRACLGDVLLCGNKQRMCVDGNLKEIYLHDRVRTLLGCFVPMTGWRHRLSSLSDLFENGYSQYQKYLEDQKEAYSKTKNKVTVGVICPYTAQVLAIQQKLGKMKFDPVIVKINSVDGFQGGEEDIIILSTVRSNSDGAVGFLSNRQRTNVSLTRARYCLWILGNATTLSRSGSIWADLVRDAKDRQCFFNANSDKDISRVLAKHKIETNKVKDRKSTPFKVRNSGVQVPSRSGMKDESPSTSTGIGGFPGDTEENVEDITPFQRLLPSRLLHYHDSGRPRPRVKTGLPYHAPAISRATSTPHPCCFNSEWSTEKASAMGDSSDDDFQSAAAAKMEAVATYWAAVKKDDPTLNRFALSNLESKVFSWSIRDIFNRDLLKHQLVTDFFVGTRRLRPETRINMI</sequence>
<dbReference type="Gramene" id="BGIOSGA014491-TA">
    <property type="protein sequence ID" value="BGIOSGA014491-PA"/>
    <property type="gene ID" value="BGIOSGA014491"/>
</dbReference>
<keyword evidence="4" id="KW-0067">ATP-binding</keyword>
<reference evidence="9 10" key="1">
    <citation type="journal article" date="2005" name="PLoS Biol.">
        <title>The genomes of Oryza sativa: a history of duplications.</title>
        <authorList>
            <person name="Yu J."/>
            <person name="Wang J."/>
            <person name="Lin W."/>
            <person name="Li S."/>
            <person name="Li H."/>
            <person name="Zhou J."/>
            <person name="Ni P."/>
            <person name="Dong W."/>
            <person name="Hu S."/>
            <person name="Zeng C."/>
            <person name="Zhang J."/>
            <person name="Zhang Y."/>
            <person name="Li R."/>
            <person name="Xu Z."/>
            <person name="Li S."/>
            <person name="Li X."/>
            <person name="Zheng H."/>
            <person name="Cong L."/>
            <person name="Lin L."/>
            <person name="Yin J."/>
            <person name="Geng J."/>
            <person name="Li G."/>
            <person name="Shi J."/>
            <person name="Liu J."/>
            <person name="Lv H."/>
            <person name="Li J."/>
            <person name="Wang J."/>
            <person name="Deng Y."/>
            <person name="Ran L."/>
            <person name="Shi X."/>
            <person name="Wang X."/>
            <person name="Wu Q."/>
            <person name="Li C."/>
            <person name="Ren X."/>
            <person name="Wang J."/>
            <person name="Wang X."/>
            <person name="Li D."/>
            <person name="Liu D."/>
            <person name="Zhang X."/>
            <person name="Ji Z."/>
            <person name="Zhao W."/>
            <person name="Sun Y."/>
            <person name="Zhang Z."/>
            <person name="Bao J."/>
            <person name="Han Y."/>
            <person name="Dong L."/>
            <person name="Ji J."/>
            <person name="Chen P."/>
            <person name="Wu S."/>
            <person name="Liu J."/>
            <person name="Xiao Y."/>
            <person name="Bu D."/>
            <person name="Tan J."/>
            <person name="Yang L."/>
            <person name="Ye C."/>
            <person name="Zhang J."/>
            <person name="Xu J."/>
            <person name="Zhou Y."/>
            <person name="Yu Y."/>
            <person name="Zhang B."/>
            <person name="Zhuang S."/>
            <person name="Wei H."/>
            <person name="Liu B."/>
            <person name="Lei M."/>
            <person name="Yu H."/>
            <person name="Li Y."/>
            <person name="Xu H."/>
            <person name="Wei S."/>
            <person name="He X."/>
            <person name="Fang L."/>
            <person name="Zhang Z."/>
            <person name="Zhang Y."/>
            <person name="Huang X."/>
            <person name="Su Z."/>
            <person name="Tong W."/>
            <person name="Li J."/>
            <person name="Tong Z."/>
            <person name="Li S."/>
            <person name="Ye J."/>
            <person name="Wang L."/>
            <person name="Fang L."/>
            <person name="Lei T."/>
            <person name="Chen C."/>
            <person name="Chen H."/>
            <person name="Xu Z."/>
            <person name="Li H."/>
            <person name="Huang H."/>
            <person name="Zhang F."/>
            <person name="Xu H."/>
            <person name="Li N."/>
            <person name="Zhao C."/>
            <person name="Li S."/>
            <person name="Dong L."/>
            <person name="Huang Y."/>
            <person name="Li L."/>
            <person name="Xi Y."/>
            <person name="Qi Q."/>
            <person name="Li W."/>
            <person name="Zhang B."/>
            <person name="Hu W."/>
            <person name="Zhang Y."/>
            <person name="Tian X."/>
            <person name="Jiao Y."/>
            <person name="Liang X."/>
            <person name="Jin J."/>
            <person name="Gao L."/>
            <person name="Zheng W."/>
            <person name="Hao B."/>
            <person name="Liu S."/>
            <person name="Wang W."/>
            <person name="Yuan L."/>
            <person name="Cao M."/>
            <person name="McDermott J."/>
            <person name="Samudrala R."/>
            <person name="Wang J."/>
            <person name="Wong G.K."/>
            <person name="Yang H."/>
        </authorList>
    </citation>
    <scope>NUCLEOTIDE SEQUENCE [LARGE SCALE GENOMIC DNA]</scope>
    <source>
        <strain evidence="10">cv. 93-11</strain>
    </source>
</reference>
<dbReference type="InterPro" id="IPR041677">
    <property type="entry name" value="DNA2/NAM7_AAA_11"/>
</dbReference>
<dbReference type="InterPro" id="IPR045529">
    <property type="entry name" value="DUF6469"/>
</dbReference>
<feature type="domain" description="DNA2/NAM7 helicase helicase" evidence="6">
    <location>
        <begin position="648"/>
        <end position="763"/>
    </location>
</feature>
<dbReference type="InterPro" id="IPR027417">
    <property type="entry name" value="P-loop_NTPase"/>
</dbReference>
<dbReference type="InterPro" id="IPR045055">
    <property type="entry name" value="DNA2/NAM7-like"/>
</dbReference>
<keyword evidence="3" id="KW-0347">Helicase</keyword>
<evidence type="ECO:0000256" key="2">
    <source>
        <dbReference type="ARBA" id="ARBA00022801"/>
    </source>
</evidence>